<organism evidence="2">
    <name type="scientific">freshwater metagenome</name>
    <dbReference type="NCBI Taxonomy" id="449393"/>
    <lineage>
        <taxon>unclassified sequences</taxon>
        <taxon>metagenomes</taxon>
        <taxon>ecological metagenomes</taxon>
    </lineage>
</organism>
<protein>
    <submittedName>
        <fullName evidence="2">Unannotated protein</fullName>
    </submittedName>
</protein>
<sequence length="426" mass="47989">MSDQDRSRNHRDRKPKLDAPERPSWQQRVDRPASADKPKSPLIPHEIQPEDLDMGVRVQLKTLSAENAEMTARHLAMVAYLAEQDPELAHRHAQAAASRAGRIPVVRETVGITAYFVEDWALSLRELLAHRRMTNSNDHVPMMIDCERGLGRPQRGLELGRTIDRAALSAEVRVSLAIAMSGARLDLGQNETGLVELEIKELNPNSVFDYSPRLFWAYADTLEVLGREADAAKWADLAARADKAIAQKNASEFEELSVLEEIEIPKASDFVRRERSDDDRPRRSFGSDRPTRDGDRPRRDGDSSRPTGDRPARDSDRPRRDGDRPQRSFGAPKRDGDRPARDSDRPRRDGDRPQRSFSSDRPRRDSDRPNRDTAPRKYSEPRADSTPVASDAPASSDAPKKPQLDFGDSPADRKPRGDKKDGKRGR</sequence>
<gene>
    <name evidence="2" type="ORF">UFOPK1855_00774</name>
</gene>
<evidence type="ECO:0000256" key="1">
    <source>
        <dbReference type="SAM" id="MobiDB-lite"/>
    </source>
</evidence>
<feature type="region of interest" description="Disordered" evidence="1">
    <location>
        <begin position="270"/>
        <end position="426"/>
    </location>
</feature>
<accession>A0A6J6HXS9</accession>
<dbReference type="EMBL" id="CAEZUW010000126">
    <property type="protein sequence ID" value="CAB4617393.1"/>
    <property type="molecule type" value="Genomic_DNA"/>
</dbReference>
<feature type="compositionally biased region" description="Basic and acidic residues" evidence="1">
    <location>
        <begin position="28"/>
        <end position="39"/>
    </location>
</feature>
<feature type="compositionally biased region" description="Basic and acidic residues" evidence="1">
    <location>
        <begin position="270"/>
        <end position="383"/>
    </location>
</feature>
<reference evidence="2" key="1">
    <citation type="submission" date="2020-05" db="EMBL/GenBank/DDBJ databases">
        <authorList>
            <person name="Chiriac C."/>
            <person name="Salcher M."/>
            <person name="Ghai R."/>
            <person name="Kavagutti S V."/>
        </authorList>
    </citation>
    <scope>NUCLEOTIDE SEQUENCE</scope>
</reference>
<feature type="compositionally biased region" description="Low complexity" evidence="1">
    <location>
        <begin position="384"/>
        <end position="397"/>
    </location>
</feature>
<feature type="region of interest" description="Disordered" evidence="1">
    <location>
        <begin position="1"/>
        <end position="50"/>
    </location>
</feature>
<feature type="compositionally biased region" description="Basic and acidic residues" evidence="1">
    <location>
        <begin position="410"/>
        <end position="421"/>
    </location>
</feature>
<name>A0A6J6HXS9_9ZZZZ</name>
<evidence type="ECO:0000313" key="2">
    <source>
        <dbReference type="EMBL" id="CAB4617393.1"/>
    </source>
</evidence>
<proteinExistence type="predicted"/>
<dbReference type="AlphaFoldDB" id="A0A6J6HXS9"/>